<proteinExistence type="inferred from homology"/>
<accession>A0A7W3QS31</accession>
<keyword evidence="4" id="KW-0804">Transcription</keyword>
<keyword evidence="2" id="KW-0805">Transcription regulation</keyword>
<protein>
    <submittedName>
        <fullName evidence="5">Putative transcriptional regulator</fullName>
    </submittedName>
</protein>
<comment type="caution">
    <text evidence="5">The sequence shown here is derived from an EMBL/GenBank/DDBJ whole genome shotgun (WGS) entry which is preliminary data.</text>
</comment>
<reference evidence="5 6" key="1">
    <citation type="submission" date="2020-08" db="EMBL/GenBank/DDBJ databases">
        <title>Genomic Encyclopedia of Type Strains, Phase IV (KMG-IV): sequencing the most valuable type-strain genomes for metagenomic binning, comparative biology and taxonomic classification.</title>
        <authorList>
            <person name="Goeker M."/>
        </authorList>
    </citation>
    <scope>NUCLEOTIDE SEQUENCE [LARGE SCALE GENOMIC DNA]</scope>
    <source>
        <strain evidence="5 6">DSM 44197</strain>
    </source>
</reference>
<evidence type="ECO:0000256" key="4">
    <source>
        <dbReference type="ARBA" id="ARBA00023163"/>
    </source>
</evidence>
<keyword evidence="6" id="KW-1185">Reference proteome</keyword>
<evidence type="ECO:0000313" key="6">
    <source>
        <dbReference type="Proteomes" id="UP000572680"/>
    </source>
</evidence>
<dbReference type="EMBL" id="JACJIA010000023">
    <property type="protein sequence ID" value="MBA8957404.1"/>
    <property type="molecule type" value="Genomic_DNA"/>
</dbReference>
<dbReference type="RefSeq" id="WP_182849233.1">
    <property type="nucleotide sequence ID" value="NZ_BAAALP010000064.1"/>
</dbReference>
<name>A0A7W3QS31_ACTNM</name>
<dbReference type="InterPro" id="IPR036388">
    <property type="entry name" value="WH-like_DNA-bd_sf"/>
</dbReference>
<comment type="similarity">
    <text evidence="1">Belongs to the BlaI transcriptional regulatory family.</text>
</comment>
<dbReference type="Proteomes" id="UP000572680">
    <property type="component" value="Unassembled WGS sequence"/>
</dbReference>
<dbReference type="InterPro" id="IPR005650">
    <property type="entry name" value="BlaI_family"/>
</dbReference>
<dbReference type="Gene3D" id="1.10.10.10">
    <property type="entry name" value="Winged helix-like DNA-binding domain superfamily/Winged helix DNA-binding domain"/>
    <property type="match status" value="1"/>
</dbReference>
<dbReference type="Pfam" id="PF03965">
    <property type="entry name" value="Penicillinase_R"/>
    <property type="match status" value="1"/>
</dbReference>
<dbReference type="Gene3D" id="6.10.140.850">
    <property type="match status" value="1"/>
</dbReference>
<gene>
    <name evidence="5" type="ORF">HNR61_009097</name>
</gene>
<organism evidence="5 6">
    <name type="scientific">Actinomadura namibiensis</name>
    <dbReference type="NCBI Taxonomy" id="182080"/>
    <lineage>
        <taxon>Bacteria</taxon>
        <taxon>Bacillati</taxon>
        <taxon>Actinomycetota</taxon>
        <taxon>Actinomycetes</taxon>
        <taxon>Streptosporangiales</taxon>
        <taxon>Thermomonosporaceae</taxon>
        <taxon>Actinomadura</taxon>
    </lineage>
</organism>
<dbReference type="InterPro" id="IPR036390">
    <property type="entry name" value="WH_DNA-bd_sf"/>
</dbReference>
<dbReference type="GO" id="GO:0003677">
    <property type="term" value="F:DNA binding"/>
    <property type="evidence" value="ECO:0007669"/>
    <property type="project" value="UniProtKB-KW"/>
</dbReference>
<dbReference type="SUPFAM" id="SSF46785">
    <property type="entry name" value="Winged helix' DNA-binding domain"/>
    <property type="match status" value="1"/>
</dbReference>
<evidence type="ECO:0000256" key="3">
    <source>
        <dbReference type="ARBA" id="ARBA00023125"/>
    </source>
</evidence>
<keyword evidence="3" id="KW-0238">DNA-binding</keyword>
<evidence type="ECO:0000256" key="1">
    <source>
        <dbReference type="ARBA" id="ARBA00011046"/>
    </source>
</evidence>
<evidence type="ECO:0000313" key="5">
    <source>
        <dbReference type="EMBL" id="MBA8957404.1"/>
    </source>
</evidence>
<dbReference type="GO" id="GO:0045892">
    <property type="term" value="P:negative regulation of DNA-templated transcription"/>
    <property type="evidence" value="ECO:0007669"/>
    <property type="project" value="InterPro"/>
</dbReference>
<dbReference type="AlphaFoldDB" id="A0A7W3QS31"/>
<dbReference type="PIRSF" id="PIRSF019455">
    <property type="entry name" value="CopR_AtkY"/>
    <property type="match status" value="1"/>
</dbReference>
<evidence type="ECO:0000256" key="2">
    <source>
        <dbReference type="ARBA" id="ARBA00023015"/>
    </source>
</evidence>
<sequence length="124" mass="14087">MALSRFGELEAAVMERMWTYGRPVNVRAVLEDLEKDRTIAYTTVMTVMDNLHKKGWLRREKVGRAFEYEPVASREGYTAKLMREALATSENQAAALVHFLSDLSPSEARALRAALRIVPQDTDE</sequence>